<evidence type="ECO:0000313" key="3">
    <source>
        <dbReference type="Proteomes" id="UP000469462"/>
    </source>
</evidence>
<name>A0AAI9SDM8_9BURK</name>
<feature type="chain" id="PRO_5042591215" description="Lipoprotein" evidence="1">
    <location>
        <begin position="23"/>
        <end position="225"/>
    </location>
</feature>
<keyword evidence="1" id="KW-0732">Signal</keyword>
<gene>
    <name evidence="2" type="ORF">GBM96_04685</name>
</gene>
<dbReference type="PROSITE" id="PS51257">
    <property type="entry name" value="PROKAR_LIPOPROTEIN"/>
    <property type="match status" value="1"/>
</dbReference>
<sequence length="225" mass="24627">MKKTLLCSLLAASLLVSGCVSYRAGKNGFDASTVDPYVTLNKTTLKDVRALLGTPTLTARDAEGNLIVGYGLVGHNLGAGIARNLTKSIATIGLGSKSREYVVKNVLFKLNNDNVVIDYKKNGASYLTRWRFKTWNECERTLTDEEVNSPVTYDIDQVCEVYAEEVATKTGVPVDEVDTGKEFPFCYISCQTERGARAVFGELSNVDISVSKEDGDNSQSKLIFR</sequence>
<comment type="caution">
    <text evidence="2">The sequence shown here is derived from an EMBL/GenBank/DDBJ whole genome shotgun (WGS) entry which is preliminary data.</text>
</comment>
<keyword evidence="3" id="KW-1185">Reference proteome</keyword>
<dbReference type="AlphaFoldDB" id="A0AAI9SDM8"/>
<dbReference type="Proteomes" id="UP000469462">
    <property type="component" value="Unassembled WGS sequence"/>
</dbReference>
<protein>
    <recommendedName>
        <fullName evidence="4">Lipoprotein</fullName>
    </recommendedName>
</protein>
<feature type="signal peptide" evidence="1">
    <location>
        <begin position="1"/>
        <end position="22"/>
    </location>
</feature>
<reference evidence="2 3" key="1">
    <citation type="submission" date="2019-10" db="EMBL/GenBank/DDBJ databases">
        <title>Genome diversity of Sutterella seckii.</title>
        <authorList>
            <person name="Chaplin A.V."/>
            <person name="Sokolova S.R."/>
            <person name="Mosin K.A."/>
            <person name="Ivanova E.L."/>
            <person name="Kochetkova T.O."/>
            <person name="Goltsov A.Y."/>
            <person name="Trofimov D.Y."/>
            <person name="Efimov B.A."/>
        </authorList>
    </citation>
    <scope>NUCLEOTIDE SEQUENCE [LARGE SCALE GENOMIC DNA]</scope>
    <source>
        <strain evidence="2 3">ASD3426</strain>
    </source>
</reference>
<evidence type="ECO:0008006" key="4">
    <source>
        <dbReference type="Google" id="ProtNLM"/>
    </source>
</evidence>
<accession>A0AAI9SDM8</accession>
<dbReference type="EMBL" id="WEHW01000011">
    <property type="protein sequence ID" value="KAB7651674.1"/>
    <property type="molecule type" value="Genomic_DNA"/>
</dbReference>
<proteinExistence type="predicted"/>
<dbReference type="RefSeq" id="WP_139687240.1">
    <property type="nucleotide sequence ID" value="NZ_WEHW01000011.1"/>
</dbReference>
<organism evidence="2 3">
    <name type="scientific">Sutterella seckii</name>
    <dbReference type="NCBI Taxonomy" id="1944635"/>
    <lineage>
        <taxon>Bacteria</taxon>
        <taxon>Pseudomonadati</taxon>
        <taxon>Pseudomonadota</taxon>
        <taxon>Betaproteobacteria</taxon>
        <taxon>Burkholderiales</taxon>
        <taxon>Sutterellaceae</taxon>
        <taxon>Sutterella</taxon>
    </lineage>
</organism>
<evidence type="ECO:0000256" key="1">
    <source>
        <dbReference type="SAM" id="SignalP"/>
    </source>
</evidence>
<evidence type="ECO:0000313" key="2">
    <source>
        <dbReference type="EMBL" id="KAB7651674.1"/>
    </source>
</evidence>